<dbReference type="InterPro" id="IPR016181">
    <property type="entry name" value="Acyl_CoA_acyltransferase"/>
</dbReference>
<comment type="function">
    <text evidence="1">Acyltransferase required for the direct transfer of medium- to long-chain fatty acyl moieties from a carrier protein (MbtL) on to the epsilon-amino group of lysine residue in the mycobactin core.</text>
</comment>
<keyword evidence="7" id="KW-1185">Reference proteome</keyword>
<dbReference type="InterPro" id="IPR019432">
    <property type="entry name" value="Acyltransferase_MbtK/IucB-like"/>
</dbReference>
<evidence type="ECO:0000313" key="7">
    <source>
        <dbReference type="Proteomes" id="UP000321234"/>
    </source>
</evidence>
<protein>
    <recommendedName>
        <fullName evidence="3">Lysine N-acyltransferase MbtK</fullName>
    </recommendedName>
    <alternativeName>
        <fullName evidence="4">Mycobactin synthase protein K</fullName>
    </alternativeName>
</protein>
<evidence type="ECO:0000256" key="4">
    <source>
        <dbReference type="ARBA" id="ARBA00031122"/>
    </source>
</evidence>
<dbReference type="Proteomes" id="UP000321234">
    <property type="component" value="Unassembled WGS sequence"/>
</dbReference>
<dbReference type="PANTHER" id="PTHR31438">
    <property type="entry name" value="LYSINE N-ACYLTRANSFERASE C17G9.06C-RELATED"/>
    <property type="match status" value="1"/>
</dbReference>
<evidence type="ECO:0000256" key="3">
    <source>
        <dbReference type="ARBA" id="ARBA00020586"/>
    </source>
</evidence>
<proteinExistence type="predicted"/>
<dbReference type="UniPathway" id="UPA00011"/>
<comment type="caution">
    <text evidence="6">The sequence shown here is derived from an EMBL/GenBank/DDBJ whole genome shotgun (WGS) entry which is preliminary data.</text>
</comment>
<dbReference type="SUPFAM" id="SSF55729">
    <property type="entry name" value="Acyl-CoA N-acyltransferases (Nat)"/>
    <property type="match status" value="1"/>
</dbReference>
<dbReference type="GO" id="GO:0016410">
    <property type="term" value="F:N-acyltransferase activity"/>
    <property type="evidence" value="ECO:0007669"/>
    <property type="project" value="TreeGrafter"/>
</dbReference>
<evidence type="ECO:0000259" key="5">
    <source>
        <dbReference type="SMART" id="SM01006"/>
    </source>
</evidence>
<dbReference type="AlphaFoldDB" id="A0A5C8ZFE7"/>
<dbReference type="GO" id="GO:0019290">
    <property type="term" value="P:siderophore biosynthetic process"/>
    <property type="evidence" value="ECO:0007669"/>
    <property type="project" value="InterPro"/>
</dbReference>
<dbReference type="OrthoDB" id="5177616at2"/>
<gene>
    <name evidence="6" type="ORF">FMM08_12725</name>
</gene>
<accession>A0A5C8ZFE7</accession>
<dbReference type="Pfam" id="PF13523">
    <property type="entry name" value="Acetyltransf_8"/>
    <property type="match status" value="1"/>
</dbReference>
<dbReference type="EMBL" id="VKAC01000007">
    <property type="protein sequence ID" value="TXR55891.1"/>
    <property type="molecule type" value="Genomic_DNA"/>
</dbReference>
<dbReference type="PANTHER" id="PTHR31438:SF1">
    <property type="entry name" value="LYSINE N-ACYLTRANSFERASE C17G9.06C-RELATED"/>
    <property type="match status" value="1"/>
</dbReference>
<feature type="domain" description="Acyltransferase MbtK/IucB-like conserved" evidence="5">
    <location>
        <begin position="10"/>
        <end position="58"/>
    </location>
</feature>
<evidence type="ECO:0000256" key="2">
    <source>
        <dbReference type="ARBA" id="ARBA00005102"/>
    </source>
</evidence>
<organism evidence="6 7">
    <name type="scientific">Quadrisphaera setariae</name>
    <dbReference type="NCBI Taxonomy" id="2593304"/>
    <lineage>
        <taxon>Bacteria</taxon>
        <taxon>Bacillati</taxon>
        <taxon>Actinomycetota</taxon>
        <taxon>Actinomycetes</taxon>
        <taxon>Kineosporiales</taxon>
        <taxon>Kineosporiaceae</taxon>
        <taxon>Quadrisphaera</taxon>
    </lineage>
</organism>
<sequence length="188" mass="20564">MARWGEVVWRAVDPDLDGDLLHRWLTAPRARFWMMQGWTREQVVAEYRRIAASATHEALLGTLADAADADPVLLVERYDPASDPVGGTYSVQPGDAGMHLFVAPPAGPPQPGYTSEAMHAALALLFADGAVQRVVVEPDVANLAVQRLNERWGFEVHRDVTLPGKTGRLSTCTRAAFERARADHGRTA</sequence>
<reference evidence="6 7" key="1">
    <citation type="submission" date="2019-07" db="EMBL/GenBank/DDBJ databases">
        <title>Quadrisphaera sp. strain DD2A genome sequencing and assembly.</title>
        <authorList>
            <person name="Kim I."/>
        </authorList>
    </citation>
    <scope>NUCLEOTIDE SEQUENCE [LARGE SCALE GENOMIC DNA]</scope>
    <source>
        <strain evidence="6 7">DD2A</strain>
    </source>
</reference>
<dbReference type="Gene3D" id="3.40.630.30">
    <property type="match status" value="1"/>
</dbReference>
<name>A0A5C8ZFE7_9ACTN</name>
<evidence type="ECO:0000313" key="6">
    <source>
        <dbReference type="EMBL" id="TXR55891.1"/>
    </source>
</evidence>
<keyword evidence="6" id="KW-0808">Transferase</keyword>
<comment type="pathway">
    <text evidence="2">Siderophore biosynthesis; mycobactin biosynthesis.</text>
</comment>
<evidence type="ECO:0000256" key="1">
    <source>
        <dbReference type="ARBA" id="ARBA00003818"/>
    </source>
</evidence>
<dbReference type="SMART" id="SM01006">
    <property type="entry name" value="AlcB"/>
    <property type="match status" value="1"/>
</dbReference>